<evidence type="ECO:0000313" key="2">
    <source>
        <dbReference type="EMBL" id="ELK11800.1"/>
    </source>
</evidence>
<protein>
    <submittedName>
        <fullName evidence="2">Uncharacterized protein</fullName>
    </submittedName>
</protein>
<dbReference type="AlphaFoldDB" id="L5KJQ0"/>
<evidence type="ECO:0000313" key="3">
    <source>
        <dbReference type="Proteomes" id="UP000010552"/>
    </source>
</evidence>
<evidence type="ECO:0000256" key="1">
    <source>
        <dbReference type="SAM" id="MobiDB-lite"/>
    </source>
</evidence>
<sequence>MTECGLRTQGPPAPGNPDRFTWTPEDRVPVTPWGGDGDAVPPLLGPRALTDGHVTLPSRAHDAVPAWAQMERADRTDASSPGVSLRARDVNARALR</sequence>
<feature type="region of interest" description="Disordered" evidence="1">
    <location>
        <begin position="1"/>
        <end position="41"/>
    </location>
</feature>
<keyword evidence="3" id="KW-1185">Reference proteome</keyword>
<dbReference type="InParanoid" id="L5KJQ0"/>
<dbReference type="Proteomes" id="UP000010552">
    <property type="component" value="Unassembled WGS sequence"/>
</dbReference>
<name>L5KJQ0_PTEAL</name>
<feature type="region of interest" description="Disordered" evidence="1">
    <location>
        <begin position="71"/>
        <end position="96"/>
    </location>
</feature>
<organism evidence="2 3">
    <name type="scientific">Pteropus alecto</name>
    <name type="common">Black flying fox</name>
    <dbReference type="NCBI Taxonomy" id="9402"/>
    <lineage>
        <taxon>Eukaryota</taxon>
        <taxon>Metazoa</taxon>
        <taxon>Chordata</taxon>
        <taxon>Craniata</taxon>
        <taxon>Vertebrata</taxon>
        <taxon>Euteleostomi</taxon>
        <taxon>Mammalia</taxon>
        <taxon>Eutheria</taxon>
        <taxon>Laurasiatheria</taxon>
        <taxon>Chiroptera</taxon>
        <taxon>Yinpterochiroptera</taxon>
        <taxon>Pteropodoidea</taxon>
        <taxon>Pteropodidae</taxon>
        <taxon>Pteropodinae</taxon>
        <taxon>Pteropus</taxon>
    </lineage>
</organism>
<gene>
    <name evidence="2" type="ORF">PAL_GLEAN10008920</name>
</gene>
<feature type="compositionally biased region" description="Basic and acidic residues" evidence="1">
    <location>
        <begin position="86"/>
        <end position="96"/>
    </location>
</feature>
<dbReference type="EMBL" id="KB030668">
    <property type="protein sequence ID" value="ELK11800.1"/>
    <property type="molecule type" value="Genomic_DNA"/>
</dbReference>
<accession>L5KJQ0</accession>
<proteinExistence type="predicted"/>
<reference evidence="3" key="1">
    <citation type="journal article" date="2013" name="Science">
        <title>Comparative analysis of bat genomes provides insight into the evolution of flight and immunity.</title>
        <authorList>
            <person name="Zhang G."/>
            <person name="Cowled C."/>
            <person name="Shi Z."/>
            <person name="Huang Z."/>
            <person name="Bishop-Lilly K.A."/>
            <person name="Fang X."/>
            <person name="Wynne J.W."/>
            <person name="Xiong Z."/>
            <person name="Baker M.L."/>
            <person name="Zhao W."/>
            <person name="Tachedjian M."/>
            <person name="Zhu Y."/>
            <person name="Zhou P."/>
            <person name="Jiang X."/>
            <person name="Ng J."/>
            <person name="Yang L."/>
            <person name="Wu L."/>
            <person name="Xiao J."/>
            <person name="Feng Y."/>
            <person name="Chen Y."/>
            <person name="Sun X."/>
            <person name="Zhang Y."/>
            <person name="Marsh G.A."/>
            <person name="Crameri G."/>
            <person name="Broder C.C."/>
            <person name="Frey K.G."/>
            <person name="Wang L.F."/>
            <person name="Wang J."/>
        </authorList>
    </citation>
    <scope>NUCLEOTIDE SEQUENCE [LARGE SCALE GENOMIC DNA]</scope>
</reference>